<protein>
    <recommendedName>
        <fullName evidence="3">histidine kinase</fullName>
        <ecNumber evidence="3">2.7.13.3</ecNumber>
    </recommendedName>
</protein>
<dbReference type="SUPFAM" id="SSF47384">
    <property type="entry name" value="Homodimeric domain of signal transducing histidine kinase"/>
    <property type="match status" value="1"/>
</dbReference>
<evidence type="ECO:0000256" key="13">
    <source>
        <dbReference type="ARBA" id="ARBA00023136"/>
    </source>
</evidence>
<dbReference type="InterPro" id="IPR005467">
    <property type="entry name" value="His_kinase_dom"/>
</dbReference>
<feature type="transmembrane region" description="Helical" evidence="14">
    <location>
        <begin position="38"/>
        <end position="56"/>
    </location>
</feature>
<proteinExistence type="predicted"/>
<evidence type="ECO:0000256" key="12">
    <source>
        <dbReference type="ARBA" id="ARBA00023012"/>
    </source>
</evidence>
<evidence type="ECO:0000259" key="15">
    <source>
        <dbReference type="PROSITE" id="PS50109"/>
    </source>
</evidence>
<evidence type="ECO:0000313" key="16">
    <source>
        <dbReference type="EMBL" id="MCX7570069.1"/>
    </source>
</evidence>
<comment type="catalytic activity">
    <reaction evidence="1">
        <text>ATP + protein L-histidine = ADP + protein N-phospho-L-histidine.</text>
        <dbReference type="EC" id="2.7.13.3"/>
    </reaction>
</comment>
<dbReference type="Pfam" id="PF02518">
    <property type="entry name" value="HATPase_c"/>
    <property type="match status" value="1"/>
</dbReference>
<name>A0ABT3WZI4_9BACL</name>
<evidence type="ECO:0000256" key="14">
    <source>
        <dbReference type="SAM" id="Phobius"/>
    </source>
</evidence>
<comment type="subcellular location">
    <subcellularLocation>
        <location evidence="2">Cell membrane</location>
        <topology evidence="2">Multi-pass membrane protein</topology>
    </subcellularLocation>
</comment>
<dbReference type="Gene3D" id="1.10.287.130">
    <property type="match status" value="1"/>
</dbReference>
<keyword evidence="13 14" id="KW-0472">Membrane</keyword>
<dbReference type="PRINTS" id="PR00344">
    <property type="entry name" value="BCTRLSENSOR"/>
</dbReference>
<keyword evidence="9" id="KW-0418">Kinase</keyword>
<sequence length="428" mass="48289">MSGIQDLFLNFLLILIPIFIYQSFWVERRDFVPHRNRAAITVLTAVSILLCMTFPLRLSPDYLYDLRLIPLLLGILYGGRRSGLLLIAVLFAYRLFLGGNGLWVALGTYPVVLLIAFWLAPRFRYFARGQKVMLAVLLATLSSTLVNLVILLSEGMPFFENEHLPLFAAYTLLHAFGMWLALYLIENMREKVHMRREIQRAEKLQVLGELAASLAHEIRNPMTVVRGFLQLLLEGRLDKEKEALFLRMSIEELDRSEKIITNYLSFARPKTEEEQISFDVGERIAHVTGIISSFALLRSVEIRQHTELGLFVEADPSKLSQVLVNLFKNGIEAMPTGGTLTIQAGRENRHVIIDVRDTGIGMTKEETAQLGSAFYTTKESGTGLGFMVSYQLIQAMNGTIEVTSEKDIGTRFKISLPAADEEMRGEPA</sequence>
<keyword evidence="11 14" id="KW-1133">Transmembrane helix</keyword>
<dbReference type="PANTHER" id="PTHR43065:SF46">
    <property type="entry name" value="C4-DICARBOXYLATE TRANSPORT SENSOR PROTEIN DCTB"/>
    <property type="match status" value="1"/>
</dbReference>
<evidence type="ECO:0000313" key="17">
    <source>
        <dbReference type="Proteomes" id="UP001208017"/>
    </source>
</evidence>
<feature type="transmembrane region" description="Helical" evidence="14">
    <location>
        <begin position="68"/>
        <end position="96"/>
    </location>
</feature>
<feature type="transmembrane region" description="Helical" evidence="14">
    <location>
        <begin position="102"/>
        <end position="120"/>
    </location>
</feature>
<dbReference type="Pfam" id="PF07694">
    <property type="entry name" value="5TM-5TMR_LYT"/>
    <property type="match status" value="1"/>
</dbReference>
<dbReference type="InterPro" id="IPR004358">
    <property type="entry name" value="Sig_transdc_His_kin-like_C"/>
</dbReference>
<evidence type="ECO:0000256" key="6">
    <source>
        <dbReference type="ARBA" id="ARBA00022679"/>
    </source>
</evidence>
<dbReference type="RefSeq" id="WP_267151311.1">
    <property type="nucleotide sequence ID" value="NZ_JAPMLT010000003.1"/>
</dbReference>
<evidence type="ECO:0000256" key="4">
    <source>
        <dbReference type="ARBA" id="ARBA00022475"/>
    </source>
</evidence>
<dbReference type="EMBL" id="JAPMLT010000003">
    <property type="protein sequence ID" value="MCX7570069.1"/>
    <property type="molecule type" value="Genomic_DNA"/>
</dbReference>
<dbReference type="PROSITE" id="PS50109">
    <property type="entry name" value="HIS_KIN"/>
    <property type="match status" value="1"/>
</dbReference>
<keyword evidence="6" id="KW-0808">Transferase</keyword>
<dbReference type="SMART" id="SM00388">
    <property type="entry name" value="HisKA"/>
    <property type="match status" value="1"/>
</dbReference>
<reference evidence="16 17" key="1">
    <citation type="submission" date="2022-11" db="EMBL/GenBank/DDBJ databases">
        <title>Study of microbial diversity in lake waters.</title>
        <authorList>
            <person name="Zhang J."/>
        </authorList>
    </citation>
    <scope>NUCLEOTIDE SEQUENCE [LARGE SCALE GENOMIC DNA]</scope>
    <source>
        <strain evidence="16 17">DT12</strain>
    </source>
</reference>
<feature type="transmembrane region" description="Helical" evidence="14">
    <location>
        <begin position="164"/>
        <end position="185"/>
    </location>
</feature>
<evidence type="ECO:0000256" key="5">
    <source>
        <dbReference type="ARBA" id="ARBA00022553"/>
    </source>
</evidence>
<evidence type="ECO:0000256" key="10">
    <source>
        <dbReference type="ARBA" id="ARBA00022840"/>
    </source>
</evidence>
<accession>A0ABT3WZI4</accession>
<dbReference type="CDD" id="cd00082">
    <property type="entry name" value="HisKA"/>
    <property type="match status" value="1"/>
</dbReference>
<evidence type="ECO:0000256" key="1">
    <source>
        <dbReference type="ARBA" id="ARBA00000085"/>
    </source>
</evidence>
<evidence type="ECO:0000256" key="3">
    <source>
        <dbReference type="ARBA" id="ARBA00012438"/>
    </source>
</evidence>
<evidence type="ECO:0000256" key="2">
    <source>
        <dbReference type="ARBA" id="ARBA00004651"/>
    </source>
</evidence>
<dbReference type="Proteomes" id="UP001208017">
    <property type="component" value="Unassembled WGS sequence"/>
</dbReference>
<dbReference type="GO" id="GO:0005524">
    <property type="term" value="F:ATP binding"/>
    <property type="evidence" value="ECO:0007669"/>
    <property type="project" value="UniProtKB-KW"/>
</dbReference>
<evidence type="ECO:0000256" key="8">
    <source>
        <dbReference type="ARBA" id="ARBA00022741"/>
    </source>
</evidence>
<comment type="caution">
    <text evidence="16">The sequence shown here is derived from an EMBL/GenBank/DDBJ whole genome shotgun (WGS) entry which is preliminary data.</text>
</comment>
<dbReference type="InterPro" id="IPR003594">
    <property type="entry name" value="HATPase_dom"/>
</dbReference>
<organism evidence="16 17">
    <name type="scientific">Tumebacillus lacus</name>
    <dbReference type="NCBI Taxonomy" id="2995335"/>
    <lineage>
        <taxon>Bacteria</taxon>
        <taxon>Bacillati</taxon>
        <taxon>Bacillota</taxon>
        <taxon>Bacilli</taxon>
        <taxon>Bacillales</taxon>
        <taxon>Alicyclobacillaceae</taxon>
        <taxon>Tumebacillus</taxon>
    </lineage>
</organism>
<feature type="domain" description="Histidine kinase" evidence="15">
    <location>
        <begin position="213"/>
        <end position="420"/>
    </location>
</feature>
<feature type="transmembrane region" description="Helical" evidence="14">
    <location>
        <begin position="7"/>
        <end position="26"/>
    </location>
</feature>
<feature type="transmembrane region" description="Helical" evidence="14">
    <location>
        <begin position="132"/>
        <end position="152"/>
    </location>
</feature>
<dbReference type="PANTHER" id="PTHR43065">
    <property type="entry name" value="SENSOR HISTIDINE KINASE"/>
    <property type="match status" value="1"/>
</dbReference>
<keyword evidence="17" id="KW-1185">Reference proteome</keyword>
<gene>
    <name evidence="16" type="ORF">OS242_08835</name>
</gene>
<keyword evidence="5" id="KW-0597">Phosphoprotein</keyword>
<keyword evidence="8" id="KW-0547">Nucleotide-binding</keyword>
<evidence type="ECO:0000256" key="11">
    <source>
        <dbReference type="ARBA" id="ARBA00022989"/>
    </source>
</evidence>
<dbReference type="InterPro" id="IPR011620">
    <property type="entry name" value="Sig_transdc_His_kinase_LytS_TM"/>
</dbReference>
<dbReference type="Gene3D" id="3.30.565.10">
    <property type="entry name" value="Histidine kinase-like ATPase, C-terminal domain"/>
    <property type="match status" value="1"/>
</dbReference>
<dbReference type="InterPro" id="IPR036890">
    <property type="entry name" value="HATPase_C_sf"/>
</dbReference>
<dbReference type="SUPFAM" id="SSF55874">
    <property type="entry name" value="ATPase domain of HSP90 chaperone/DNA topoisomerase II/histidine kinase"/>
    <property type="match status" value="1"/>
</dbReference>
<evidence type="ECO:0000256" key="9">
    <source>
        <dbReference type="ARBA" id="ARBA00022777"/>
    </source>
</evidence>
<keyword evidence="12" id="KW-0902">Two-component regulatory system</keyword>
<dbReference type="InterPro" id="IPR036097">
    <property type="entry name" value="HisK_dim/P_sf"/>
</dbReference>
<dbReference type="SMART" id="SM00387">
    <property type="entry name" value="HATPase_c"/>
    <property type="match status" value="1"/>
</dbReference>
<dbReference type="Pfam" id="PF00512">
    <property type="entry name" value="HisKA"/>
    <property type="match status" value="1"/>
</dbReference>
<dbReference type="Gene3D" id="1.10.1760.20">
    <property type="match status" value="1"/>
</dbReference>
<keyword evidence="7 14" id="KW-0812">Transmembrane</keyword>
<keyword evidence="4" id="KW-1003">Cell membrane</keyword>
<evidence type="ECO:0000256" key="7">
    <source>
        <dbReference type="ARBA" id="ARBA00022692"/>
    </source>
</evidence>
<dbReference type="InterPro" id="IPR003661">
    <property type="entry name" value="HisK_dim/P_dom"/>
</dbReference>
<dbReference type="EC" id="2.7.13.3" evidence="3"/>
<keyword evidence="10 16" id="KW-0067">ATP-binding</keyword>